<gene>
    <name evidence="1" type="ORF">SSEM1_gp13</name>
</gene>
<protein>
    <submittedName>
        <fullName evidence="1">Uncharacterized protein</fullName>
    </submittedName>
</protein>
<accession>A0A6H0D9U5</accession>
<name>A0A6H0D9U5_9CAUD</name>
<evidence type="ECO:0000313" key="1">
    <source>
        <dbReference type="EMBL" id="QIS79360.1"/>
    </source>
</evidence>
<evidence type="ECO:0000313" key="2">
    <source>
        <dbReference type="Proteomes" id="UP000502959"/>
    </source>
</evidence>
<reference evidence="1 2" key="1">
    <citation type="submission" date="2020-03" db="EMBL/GenBank/DDBJ databases">
        <title>Complete genome sequence of Pantoea agglomerans bacteriophage vB_PagM_SSEM1.</title>
        <authorList>
            <person name="Truncaite L."/>
            <person name="Alijosius L."/>
            <person name="Petrauskaite E."/>
            <person name="Simoliunas E."/>
        </authorList>
    </citation>
    <scope>NUCLEOTIDE SEQUENCE [LARGE SCALE GENOMIC DNA]</scope>
</reference>
<proteinExistence type="predicted"/>
<organism evidence="1 2">
    <name type="scientific">Pantoea phage vB_PagM_SSEM1</name>
    <dbReference type="NCBI Taxonomy" id="2721760"/>
    <lineage>
        <taxon>Viruses</taxon>
        <taxon>Duplodnaviria</taxon>
        <taxon>Heunggongvirae</taxon>
        <taxon>Uroviricota</taxon>
        <taxon>Caudoviricetes</taxon>
        <taxon>Chaseviridae</taxon>
        <taxon>Cleopatravirinae</taxon>
        <taxon>Loessnervirus</taxon>
        <taxon>Loessnervirus SSEM1</taxon>
    </lineage>
</organism>
<dbReference type="EMBL" id="MT230534">
    <property type="protein sequence ID" value="QIS79360.1"/>
    <property type="molecule type" value="Genomic_DNA"/>
</dbReference>
<sequence>MIVGDSIGRHIVSEILNNIRGIEFASFAEPVWSVVEFVGIICEKAPSPDTSVNHEARTTLRHQVWAYALLKVWRRLYHA</sequence>
<keyword evidence="2" id="KW-1185">Reference proteome</keyword>
<dbReference type="Proteomes" id="UP000502959">
    <property type="component" value="Segment"/>
</dbReference>